<organism evidence="1 2">
    <name type="scientific">Achromobacter mucicolens</name>
    <dbReference type="NCBI Taxonomy" id="1389922"/>
    <lineage>
        <taxon>Bacteria</taxon>
        <taxon>Pseudomonadati</taxon>
        <taxon>Pseudomonadota</taxon>
        <taxon>Betaproteobacteria</taxon>
        <taxon>Burkholderiales</taxon>
        <taxon>Alcaligenaceae</taxon>
        <taxon>Achromobacter</taxon>
    </lineage>
</organism>
<comment type="caution">
    <text evidence="1">The sequence shown here is derived from an EMBL/GenBank/DDBJ whole genome shotgun (WGS) entry which is preliminary data.</text>
</comment>
<name>A0ABD4YSF9_9BURK</name>
<sequence length="200" mass="22657">MPKIIDVIVQYSPYGGGKPHYCLVLDVMPKKVYARHGQYFIAHDDGFYDFLSGRAGKGDAFAGREFHIQIDDGTTFHCQGQVWSSGHGGHVSERTVEVGIATLEELAKCYVFFGGTVSAAKLQAWLDSNTPSGNYRKYDRKHTVEWLDSVYTSGTRPICAKRARQLRRRGVRIFKDDAGRRSWSPYYERRKAEIIKANAQ</sequence>
<dbReference type="EMBL" id="JAOBZK010000007">
    <property type="protein sequence ID" value="MDH1177970.1"/>
    <property type="molecule type" value="Genomic_DNA"/>
</dbReference>
<reference evidence="1 2" key="1">
    <citation type="submission" date="2022-09" db="EMBL/GenBank/DDBJ databases">
        <title>Intensive care unit water sources are persistently colonized with multi-drug resistant bacteria and are the site of extensive horizontal gene transfer of antibiotic resistance genes.</title>
        <authorList>
            <person name="Diorio-Toth L."/>
        </authorList>
    </citation>
    <scope>NUCLEOTIDE SEQUENCE [LARGE SCALE GENOMIC DNA]</scope>
    <source>
        <strain evidence="1 2">GD03967</strain>
    </source>
</reference>
<dbReference type="AlphaFoldDB" id="A0ABD4YSF9"/>
<dbReference type="RefSeq" id="WP_279990354.1">
    <property type="nucleotide sequence ID" value="NZ_JAOBZK010000007.1"/>
</dbReference>
<dbReference type="Proteomes" id="UP001158644">
    <property type="component" value="Unassembled WGS sequence"/>
</dbReference>
<protein>
    <submittedName>
        <fullName evidence="1">Uncharacterized protein</fullName>
    </submittedName>
</protein>
<evidence type="ECO:0000313" key="1">
    <source>
        <dbReference type="EMBL" id="MDH1177970.1"/>
    </source>
</evidence>
<evidence type="ECO:0000313" key="2">
    <source>
        <dbReference type="Proteomes" id="UP001158644"/>
    </source>
</evidence>
<gene>
    <name evidence="1" type="ORF">N5C72_07780</name>
</gene>
<accession>A0ABD4YSF9</accession>
<proteinExistence type="predicted"/>